<evidence type="ECO:0000259" key="1">
    <source>
        <dbReference type="Pfam" id="PF13439"/>
    </source>
</evidence>
<protein>
    <recommendedName>
        <fullName evidence="1">Glycosyltransferase subfamily 4-like N-terminal domain-containing protein</fullName>
    </recommendedName>
</protein>
<proteinExistence type="predicted"/>
<accession>A0A1E5XIN0</accession>
<dbReference type="GO" id="GO:0016757">
    <property type="term" value="F:glycosyltransferase activity"/>
    <property type="evidence" value="ECO:0007669"/>
    <property type="project" value="TreeGrafter"/>
</dbReference>
<dbReference type="PANTHER" id="PTHR12526">
    <property type="entry name" value="GLYCOSYLTRANSFERASE"/>
    <property type="match status" value="1"/>
</dbReference>
<keyword evidence="3" id="KW-1185">Reference proteome</keyword>
<dbReference type="Gene3D" id="3.40.50.2000">
    <property type="entry name" value="Glycogen Phosphorylase B"/>
    <property type="match status" value="2"/>
</dbReference>
<name>A0A1E5XIN0_9HYPH</name>
<evidence type="ECO:0000313" key="2">
    <source>
        <dbReference type="EMBL" id="OEO28453.1"/>
    </source>
</evidence>
<dbReference type="AlphaFoldDB" id="A0A1E5XIN0"/>
<dbReference type="PANTHER" id="PTHR12526:SF638">
    <property type="entry name" value="SPORE COAT PROTEIN SA"/>
    <property type="match status" value="1"/>
</dbReference>
<dbReference type="Pfam" id="PF13692">
    <property type="entry name" value="Glyco_trans_1_4"/>
    <property type="match status" value="1"/>
</dbReference>
<dbReference type="Pfam" id="PF13439">
    <property type="entry name" value="Glyco_transf_4"/>
    <property type="match status" value="1"/>
</dbReference>
<evidence type="ECO:0000313" key="3">
    <source>
        <dbReference type="Proteomes" id="UP000095463"/>
    </source>
</evidence>
<organism evidence="2 3">
    <name type="scientific">Devosia insulae DS-56</name>
    <dbReference type="NCBI Taxonomy" id="1116389"/>
    <lineage>
        <taxon>Bacteria</taxon>
        <taxon>Pseudomonadati</taxon>
        <taxon>Pseudomonadota</taxon>
        <taxon>Alphaproteobacteria</taxon>
        <taxon>Hyphomicrobiales</taxon>
        <taxon>Devosiaceae</taxon>
        <taxon>Devosia</taxon>
    </lineage>
</organism>
<dbReference type="SUPFAM" id="SSF53756">
    <property type="entry name" value="UDP-Glycosyltransferase/glycogen phosphorylase"/>
    <property type="match status" value="1"/>
</dbReference>
<gene>
    <name evidence="2" type="ORF">VW23_004880</name>
</gene>
<dbReference type="OrthoDB" id="9806708at2"/>
<dbReference type="RefSeq" id="WP_069912259.1">
    <property type="nucleotide sequence ID" value="NZ_LAJE02000377.1"/>
</dbReference>
<comment type="caution">
    <text evidence="2">The sequence shown here is derived from an EMBL/GenBank/DDBJ whole genome shotgun (WGS) entry which is preliminary data.</text>
</comment>
<dbReference type="InterPro" id="IPR028098">
    <property type="entry name" value="Glyco_trans_4-like_N"/>
</dbReference>
<feature type="domain" description="Glycosyltransferase subfamily 4-like N-terminal" evidence="1">
    <location>
        <begin position="18"/>
        <end position="186"/>
    </location>
</feature>
<reference evidence="2 3" key="1">
    <citation type="journal article" date="2015" name="Genome Announc.">
        <title>Genome Assemblies of Three Soil-Associated Devosia species: D. insulae, D. limi, and D. soli.</title>
        <authorList>
            <person name="Hassan Y.I."/>
            <person name="Lepp D."/>
            <person name="Zhou T."/>
        </authorList>
    </citation>
    <scope>NUCLEOTIDE SEQUENCE [LARGE SCALE GENOMIC DNA]</scope>
    <source>
        <strain evidence="2 3">DS-56</strain>
    </source>
</reference>
<dbReference type="EMBL" id="LAJE02000377">
    <property type="protein sequence ID" value="OEO28453.1"/>
    <property type="molecule type" value="Genomic_DNA"/>
</dbReference>
<dbReference type="Proteomes" id="UP000095463">
    <property type="component" value="Unassembled WGS sequence"/>
</dbReference>
<sequence length="391" mass="41185">MSSASRPLRILQILRAPVGGLFRHVYDLTHELAARGHEIGIVADSLHTDALTEERLGKLRPLAPLGIHSLPIPRTFGARDLTTPLRVRRLADALQIDVLHGHGAKGGLNARLARIGARQRVSLYTPHGGVLNYRPGSPAGQLFRLIERALLGATDAIVFESAFAQRTYAAQIGKPSCPGPVIHNGLMPSEFEPIVPGPEAADFVFIGEFRAVKGITFLLDALVDVRAPDGRPATLVMAGGGPDLDAIQMQIASLGLAERVMLVGVKPARPTLHLGRVALVPSLAESLPYVILEAAAAGRPVIATDVGGVKEIYGPTAASLLPAADAAALRRAMQAALDDPAAAAREAELRLTHIRSGFSIAHMADQIEALYRQALAARVPAGIASPSALTS</sequence>